<sequence>MKWLFAVSFVLLFILSGCGDRSVDGMDEKEIKRVASQVAIDFLKREEKVDFVVEEVNFTSSKELTNVFVEGYEKGDKKNKMTVMIDYVNDFEVEGVGSDK</sequence>
<proteinExistence type="predicted"/>
<dbReference type="RefSeq" id="WP_204537480.1">
    <property type="nucleotide sequence ID" value="NZ_JAFBFI010000001.1"/>
</dbReference>
<evidence type="ECO:0000313" key="1">
    <source>
        <dbReference type="EMBL" id="MBM7690800.1"/>
    </source>
</evidence>
<comment type="caution">
    <text evidence="1">The sequence shown here is derived from an EMBL/GenBank/DDBJ whole genome shotgun (WGS) entry which is preliminary data.</text>
</comment>
<keyword evidence="2" id="KW-1185">Reference proteome</keyword>
<reference evidence="1 2" key="1">
    <citation type="submission" date="2021-01" db="EMBL/GenBank/DDBJ databases">
        <title>Genomic Encyclopedia of Type Strains, Phase IV (KMG-IV): sequencing the most valuable type-strain genomes for metagenomic binning, comparative biology and taxonomic classification.</title>
        <authorList>
            <person name="Goeker M."/>
        </authorList>
    </citation>
    <scope>NUCLEOTIDE SEQUENCE [LARGE SCALE GENOMIC DNA]</scope>
    <source>
        <strain evidence="1 2">DSM 105482</strain>
    </source>
</reference>
<dbReference type="EMBL" id="JAFBFI010000001">
    <property type="protein sequence ID" value="MBM7690800.1"/>
    <property type="molecule type" value="Genomic_DNA"/>
</dbReference>
<evidence type="ECO:0000313" key="2">
    <source>
        <dbReference type="Proteomes" id="UP000823486"/>
    </source>
</evidence>
<accession>A0ABS2QCB6</accession>
<dbReference type="Proteomes" id="UP000823486">
    <property type="component" value="Unassembled WGS sequence"/>
</dbReference>
<dbReference type="PROSITE" id="PS51257">
    <property type="entry name" value="PROKAR_LIPOPROTEIN"/>
    <property type="match status" value="1"/>
</dbReference>
<name>A0ABS2QCB6_9BACI</name>
<protein>
    <submittedName>
        <fullName evidence="1">Uncharacterized protein</fullName>
    </submittedName>
</protein>
<gene>
    <name evidence="1" type="ORF">JOC77_000203</name>
</gene>
<organism evidence="1 2">
    <name type="scientific">Peribacillus deserti</name>
    <dbReference type="NCBI Taxonomy" id="673318"/>
    <lineage>
        <taxon>Bacteria</taxon>
        <taxon>Bacillati</taxon>
        <taxon>Bacillota</taxon>
        <taxon>Bacilli</taxon>
        <taxon>Bacillales</taxon>
        <taxon>Bacillaceae</taxon>
        <taxon>Peribacillus</taxon>
    </lineage>
</organism>